<dbReference type="EMBL" id="JAUEPU010000051">
    <property type="protein sequence ID" value="KAK0485437.1"/>
    <property type="molecule type" value="Genomic_DNA"/>
</dbReference>
<evidence type="ECO:0000313" key="2">
    <source>
        <dbReference type="Proteomes" id="UP001175228"/>
    </source>
</evidence>
<name>A0AA39PJH8_9AGAR</name>
<protein>
    <recommendedName>
        <fullName evidence="3">Fungal N-terminal domain-containing protein</fullName>
    </recommendedName>
</protein>
<evidence type="ECO:0008006" key="3">
    <source>
        <dbReference type="Google" id="ProtNLM"/>
    </source>
</evidence>
<comment type="caution">
    <text evidence="1">The sequence shown here is derived from an EMBL/GenBank/DDBJ whole genome shotgun (WGS) entry which is preliminary data.</text>
</comment>
<keyword evidence="2" id="KW-1185">Reference proteome</keyword>
<dbReference type="Proteomes" id="UP001175228">
    <property type="component" value="Unassembled WGS sequence"/>
</dbReference>
<dbReference type="AlphaFoldDB" id="A0AA39PJH8"/>
<evidence type="ECO:0000313" key="1">
    <source>
        <dbReference type="EMBL" id="KAK0485437.1"/>
    </source>
</evidence>
<sequence>MAEVLGIASSITALIENTVTVINYLKDVKNAPKERDEFLTELQHLETCLSGLKLTIQRSTKDNPWLATLQQFHDSDGFKQLLDLLDGLKMKLKPGSSWLKRMWRRMNWTVVKDSVMDDLSRIECFKSLILIAGQHDNLALTGAIQKTLGNIKDSVDVIRENTNVTRQLQNDEKAAKVAAWLTPLDYNAVQSDKLQQHVKDTGEWFLQSSKFLDWVDASAAPSVLCWCQKNNPCLYHCQLSTHNSKVQEGRSTCLLYLL</sequence>
<accession>A0AA39PJH8</accession>
<proteinExistence type="predicted"/>
<organism evidence="1 2">
    <name type="scientific">Armillaria luteobubalina</name>
    <dbReference type="NCBI Taxonomy" id="153913"/>
    <lineage>
        <taxon>Eukaryota</taxon>
        <taxon>Fungi</taxon>
        <taxon>Dikarya</taxon>
        <taxon>Basidiomycota</taxon>
        <taxon>Agaricomycotina</taxon>
        <taxon>Agaricomycetes</taxon>
        <taxon>Agaricomycetidae</taxon>
        <taxon>Agaricales</taxon>
        <taxon>Marasmiineae</taxon>
        <taxon>Physalacriaceae</taxon>
        <taxon>Armillaria</taxon>
    </lineage>
</organism>
<reference evidence="1" key="1">
    <citation type="submission" date="2023-06" db="EMBL/GenBank/DDBJ databases">
        <authorList>
            <consortium name="Lawrence Berkeley National Laboratory"/>
            <person name="Ahrendt S."/>
            <person name="Sahu N."/>
            <person name="Indic B."/>
            <person name="Wong-Bajracharya J."/>
            <person name="Merenyi Z."/>
            <person name="Ke H.-M."/>
            <person name="Monk M."/>
            <person name="Kocsube S."/>
            <person name="Drula E."/>
            <person name="Lipzen A."/>
            <person name="Balint B."/>
            <person name="Henrissat B."/>
            <person name="Andreopoulos B."/>
            <person name="Martin F.M."/>
            <person name="Harder C.B."/>
            <person name="Rigling D."/>
            <person name="Ford K.L."/>
            <person name="Foster G.D."/>
            <person name="Pangilinan J."/>
            <person name="Papanicolaou A."/>
            <person name="Barry K."/>
            <person name="LaButti K."/>
            <person name="Viragh M."/>
            <person name="Koriabine M."/>
            <person name="Yan M."/>
            <person name="Riley R."/>
            <person name="Champramary S."/>
            <person name="Plett K.L."/>
            <person name="Tsai I.J."/>
            <person name="Slot J."/>
            <person name="Sipos G."/>
            <person name="Plett J."/>
            <person name="Nagy L.G."/>
            <person name="Grigoriev I.V."/>
        </authorList>
    </citation>
    <scope>NUCLEOTIDE SEQUENCE</scope>
    <source>
        <strain evidence="1">HWK02</strain>
    </source>
</reference>
<gene>
    <name evidence="1" type="ORF">EDD18DRAFT_703042</name>
</gene>